<evidence type="ECO:0000256" key="1">
    <source>
        <dbReference type="SAM" id="MobiDB-lite"/>
    </source>
</evidence>
<dbReference type="InterPro" id="IPR008833">
    <property type="entry name" value="Surf2"/>
</dbReference>
<feature type="region of interest" description="Disordered" evidence="1">
    <location>
        <begin position="85"/>
        <end position="106"/>
    </location>
</feature>
<evidence type="ECO:0000313" key="2">
    <source>
        <dbReference type="EMBL" id="KAK9824035.1"/>
    </source>
</evidence>
<proteinExistence type="predicted"/>
<feature type="compositionally biased region" description="Acidic residues" evidence="1">
    <location>
        <begin position="88"/>
        <end position="98"/>
    </location>
</feature>
<gene>
    <name evidence="2" type="ORF">WJX72_007190</name>
</gene>
<protein>
    <submittedName>
        <fullName evidence="2">Uncharacterized protein</fullName>
    </submittedName>
</protein>
<sequence length="106" mass="12421">MPMHQLEAFISAPKFQRLYKLKEERDALTAFAPFIVPSRNYEDKFFCALTCQLINARLKTIKQHMQGKKFKVSKEAYENGQHKLLEEPLLESSEETEEPVYSIKEP</sequence>
<keyword evidence="3" id="KW-1185">Reference proteome</keyword>
<dbReference type="Proteomes" id="UP001489004">
    <property type="component" value="Unassembled WGS sequence"/>
</dbReference>
<evidence type="ECO:0000313" key="3">
    <source>
        <dbReference type="Proteomes" id="UP001489004"/>
    </source>
</evidence>
<dbReference type="Pfam" id="PF05477">
    <property type="entry name" value="SURF2"/>
    <property type="match status" value="1"/>
</dbReference>
<accession>A0AAW1QRB6</accession>
<dbReference type="PANTHER" id="PTHR34348:SF1">
    <property type="entry name" value="SURFEIT LOCUS PROTEIN 2"/>
    <property type="match status" value="1"/>
</dbReference>
<name>A0AAW1QRB6_9CHLO</name>
<dbReference type="AlphaFoldDB" id="A0AAW1QRB6"/>
<comment type="caution">
    <text evidence="2">The sequence shown here is derived from an EMBL/GenBank/DDBJ whole genome shotgun (WGS) entry which is preliminary data.</text>
</comment>
<reference evidence="2 3" key="1">
    <citation type="journal article" date="2024" name="Nat. Commun.">
        <title>Phylogenomics reveals the evolutionary origins of lichenization in chlorophyte algae.</title>
        <authorList>
            <person name="Puginier C."/>
            <person name="Libourel C."/>
            <person name="Otte J."/>
            <person name="Skaloud P."/>
            <person name="Haon M."/>
            <person name="Grisel S."/>
            <person name="Petersen M."/>
            <person name="Berrin J.G."/>
            <person name="Delaux P.M."/>
            <person name="Dal Grande F."/>
            <person name="Keller J."/>
        </authorList>
    </citation>
    <scope>NUCLEOTIDE SEQUENCE [LARGE SCALE GENOMIC DNA]</scope>
    <source>
        <strain evidence="2 3">SAG 2043</strain>
    </source>
</reference>
<dbReference type="EMBL" id="JALJOR010000002">
    <property type="protein sequence ID" value="KAK9824035.1"/>
    <property type="molecule type" value="Genomic_DNA"/>
</dbReference>
<organism evidence="2 3">
    <name type="scientific">[Myrmecia] bisecta</name>
    <dbReference type="NCBI Taxonomy" id="41462"/>
    <lineage>
        <taxon>Eukaryota</taxon>
        <taxon>Viridiplantae</taxon>
        <taxon>Chlorophyta</taxon>
        <taxon>core chlorophytes</taxon>
        <taxon>Trebouxiophyceae</taxon>
        <taxon>Trebouxiales</taxon>
        <taxon>Trebouxiaceae</taxon>
        <taxon>Myrmecia</taxon>
    </lineage>
</organism>
<dbReference type="PANTHER" id="PTHR34348">
    <property type="entry name" value="SURFEIT LOCUS PROTEIN 2"/>
    <property type="match status" value="1"/>
</dbReference>